<dbReference type="AlphaFoldDB" id="A0A3D9LPK4"/>
<name>A0A3D9LPK4_9FLAO</name>
<evidence type="ECO:0000313" key="1">
    <source>
        <dbReference type="EMBL" id="REE08626.1"/>
    </source>
</evidence>
<dbReference type="Proteomes" id="UP000256919">
    <property type="component" value="Unassembled WGS sequence"/>
</dbReference>
<organism evidence="1 2">
    <name type="scientific">Winogradskyella pacifica</name>
    <dbReference type="NCBI Taxonomy" id="664642"/>
    <lineage>
        <taxon>Bacteria</taxon>
        <taxon>Pseudomonadati</taxon>
        <taxon>Bacteroidota</taxon>
        <taxon>Flavobacteriia</taxon>
        <taxon>Flavobacteriales</taxon>
        <taxon>Flavobacteriaceae</taxon>
        <taxon>Winogradskyella</taxon>
    </lineage>
</organism>
<keyword evidence="2" id="KW-1185">Reference proteome</keyword>
<comment type="caution">
    <text evidence="1">The sequence shown here is derived from an EMBL/GenBank/DDBJ whole genome shotgun (WGS) entry which is preliminary data.</text>
</comment>
<reference evidence="1 2" key="1">
    <citation type="submission" date="2018-07" db="EMBL/GenBank/DDBJ databases">
        <title>Genomic Encyclopedia of Type Strains, Phase III (KMG-III): the genomes of soil and plant-associated and newly described type strains.</title>
        <authorList>
            <person name="Whitman W."/>
        </authorList>
    </citation>
    <scope>NUCLEOTIDE SEQUENCE [LARGE SCALE GENOMIC DNA]</scope>
    <source>
        <strain evidence="1 2">CECT 7948</strain>
    </source>
</reference>
<sequence>MKNLKIITFVLAFCAINIACENDGGDSVIGYKNGALGNLTIVDGSATSIINTTFATLNLEFNVDLAIGNPNSYDLRALYQTVDGDFYGPVTLDAGVTTFPKDYVITGAEIINAFSELTSPSDLMAGDILYFYPAFTLSDGTVVETLTSDGSTNYYAADFNQIDNNTYFLQYAVSCAPQPGTYRVEMHDSYGDGWQTNDANGGNGLQLFLDGVLDQEVGLCNPYVDVPYDCVDDYSNGTATLTIPNGAETAVWVYPGDEYGEISFEIYGPDDQLLLAVEAGTDGGPLSVILCAE</sequence>
<dbReference type="EMBL" id="QREI01000006">
    <property type="protein sequence ID" value="REE08626.1"/>
    <property type="molecule type" value="Genomic_DNA"/>
</dbReference>
<gene>
    <name evidence="1" type="ORF">DFQ09_10693</name>
</gene>
<dbReference type="OrthoDB" id="820612at2"/>
<protein>
    <submittedName>
        <fullName evidence="1">Uncharacterized protein</fullName>
    </submittedName>
</protein>
<proteinExistence type="predicted"/>
<dbReference type="RefSeq" id="WP_115811050.1">
    <property type="nucleotide sequence ID" value="NZ_QREI01000006.1"/>
</dbReference>
<accession>A0A3D9LPK4</accession>
<evidence type="ECO:0000313" key="2">
    <source>
        <dbReference type="Proteomes" id="UP000256919"/>
    </source>
</evidence>